<sequence>MALESSGQPPPPCPLPRPQQVFDPTRSAVPTKAALEAKARQDAKSLQPMRPPPRPLIRQVTSLRASTTQPEHLLLQAAAAVSRSPLESPSPSLGSHKALSQTKQSPSEVGPVVTLGTFTQDGEGWDVRAQRGRRGLLMVRSRRPAPGLAEKRVLDLVSHENIVRLLSTMSDADLMELSFEYARFTLAQILHVHLRLEERHIQCIAHAVSCAPFSMPLGTLLARSSALSAIWRSTAWCTIGCRRKPSGLRRRTYASFCVSALSRWFRRLTAAADFGAVTESGGAHLDNSDLKDLGFVLLECMEGHALPTEKYSMEFIAGQRAANRVFGLTDAEQWSGCKEMVDFLDELFNENKTASAKYSKPHAFVSSDTHDPECMRPYVELVALECFVLWTPGE</sequence>
<comment type="caution">
    <text evidence="2">The sequence shown here is derived from an EMBL/GenBank/DDBJ whole genome shotgun (WGS) entry which is preliminary data.</text>
</comment>
<dbReference type="AlphaFoldDB" id="A0AAN6M4F3"/>
<feature type="region of interest" description="Disordered" evidence="1">
    <location>
        <begin position="80"/>
        <end position="110"/>
    </location>
</feature>
<evidence type="ECO:0000313" key="2">
    <source>
        <dbReference type="EMBL" id="KAK3216190.1"/>
    </source>
</evidence>
<evidence type="ECO:0000256" key="1">
    <source>
        <dbReference type="SAM" id="MobiDB-lite"/>
    </source>
</evidence>
<dbReference type="Proteomes" id="UP001280581">
    <property type="component" value="Unassembled WGS sequence"/>
</dbReference>
<evidence type="ECO:0008006" key="4">
    <source>
        <dbReference type="Google" id="ProtNLM"/>
    </source>
</evidence>
<evidence type="ECO:0000313" key="3">
    <source>
        <dbReference type="Proteomes" id="UP001280581"/>
    </source>
</evidence>
<organism evidence="2 3">
    <name type="scientific">Pseudopithomyces chartarum</name>
    <dbReference type="NCBI Taxonomy" id="1892770"/>
    <lineage>
        <taxon>Eukaryota</taxon>
        <taxon>Fungi</taxon>
        <taxon>Dikarya</taxon>
        <taxon>Ascomycota</taxon>
        <taxon>Pezizomycotina</taxon>
        <taxon>Dothideomycetes</taxon>
        <taxon>Pleosporomycetidae</taxon>
        <taxon>Pleosporales</taxon>
        <taxon>Massarineae</taxon>
        <taxon>Didymosphaeriaceae</taxon>
        <taxon>Pseudopithomyces</taxon>
    </lineage>
</organism>
<feature type="compositionally biased region" description="Pro residues" evidence="1">
    <location>
        <begin position="8"/>
        <end position="17"/>
    </location>
</feature>
<reference evidence="2 3" key="1">
    <citation type="submission" date="2021-02" db="EMBL/GenBank/DDBJ databases">
        <title>Genome assembly of Pseudopithomyces chartarum.</title>
        <authorList>
            <person name="Jauregui R."/>
            <person name="Singh J."/>
            <person name="Voisey C."/>
        </authorList>
    </citation>
    <scope>NUCLEOTIDE SEQUENCE [LARGE SCALE GENOMIC DNA]</scope>
    <source>
        <strain evidence="2 3">AGR01</strain>
    </source>
</reference>
<feature type="compositionally biased region" description="Polar residues" evidence="1">
    <location>
        <begin position="98"/>
        <end position="107"/>
    </location>
</feature>
<gene>
    <name evidence="2" type="ORF">GRF29_8g2527947</name>
</gene>
<protein>
    <recommendedName>
        <fullName evidence="4">Protein kinase domain-containing protein</fullName>
    </recommendedName>
</protein>
<feature type="region of interest" description="Disordered" evidence="1">
    <location>
        <begin position="1"/>
        <end position="55"/>
    </location>
</feature>
<name>A0AAN6M4F3_9PLEO</name>
<proteinExistence type="predicted"/>
<keyword evidence="3" id="KW-1185">Reference proteome</keyword>
<dbReference type="InterPro" id="IPR011009">
    <property type="entry name" value="Kinase-like_dom_sf"/>
</dbReference>
<accession>A0AAN6M4F3</accession>
<dbReference type="SUPFAM" id="SSF56112">
    <property type="entry name" value="Protein kinase-like (PK-like)"/>
    <property type="match status" value="1"/>
</dbReference>
<dbReference type="EMBL" id="WVTA01000002">
    <property type="protein sequence ID" value="KAK3216190.1"/>
    <property type="molecule type" value="Genomic_DNA"/>
</dbReference>
<feature type="compositionally biased region" description="Low complexity" evidence="1">
    <location>
        <begin position="82"/>
        <end position="95"/>
    </location>
</feature>